<evidence type="ECO:0000313" key="2">
    <source>
        <dbReference type="Proteomes" id="UP000031670"/>
    </source>
</evidence>
<sequence>MHSSDVIKLAQLGVNIEIAKDSSLHPKDVLEIVKLVTANGHTITIRKKYHMDTLLEIAEVGGDKVTIAV</sequence>
<reference evidence="1 2" key="2">
    <citation type="submission" date="2015-01" db="EMBL/GenBank/DDBJ databases">
        <authorList>
            <consortium name="NBRP consortium"/>
            <person name="Sawabe T."/>
            <person name="Meirelles P."/>
            <person name="Feng G."/>
            <person name="Sayaka M."/>
            <person name="Hattori M."/>
            <person name="Ohkuma M."/>
        </authorList>
    </citation>
    <scope>NUCLEOTIDE SEQUENCE [LARGE SCALE GENOMIC DNA]</scope>
    <source>
        <strain evidence="1 2">JCM19232</strain>
    </source>
</reference>
<gene>
    <name evidence="1" type="ORF">JCM19232_2310</name>
</gene>
<accession>A0A0B8PAY0</accession>
<organism evidence="1 2">
    <name type="scientific">Vibrio ishigakensis</name>
    <dbReference type="NCBI Taxonomy" id="1481914"/>
    <lineage>
        <taxon>Bacteria</taxon>
        <taxon>Pseudomonadati</taxon>
        <taxon>Pseudomonadota</taxon>
        <taxon>Gammaproteobacteria</taxon>
        <taxon>Vibrionales</taxon>
        <taxon>Vibrionaceae</taxon>
        <taxon>Vibrio</taxon>
    </lineage>
</organism>
<comment type="caution">
    <text evidence="1">The sequence shown here is derived from an EMBL/GenBank/DDBJ whole genome shotgun (WGS) entry which is preliminary data.</text>
</comment>
<protein>
    <submittedName>
        <fullName evidence="1">Uncharacterized protein</fullName>
    </submittedName>
</protein>
<dbReference type="EMBL" id="BBSA01000010">
    <property type="protein sequence ID" value="GAM63900.1"/>
    <property type="molecule type" value="Genomic_DNA"/>
</dbReference>
<dbReference type="AlphaFoldDB" id="A0A0B8PAY0"/>
<evidence type="ECO:0000313" key="1">
    <source>
        <dbReference type="EMBL" id="GAM63900.1"/>
    </source>
</evidence>
<reference evidence="1 2" key="1">
    <citation type="submission" date="2015-01" db="EMBL/GenBank/DDBJ databases">
        <title>Vibrio sp. C5 JCM 19232 whole genome shotgun sequence.</title>
        <authorList>
            <person name="Sawabe T."/>
            <person name="Meirelles P."/>
            <person name="Feng G."/>
            <person name="Sayaka M."/>
            <person name="Hattori M."/>
            <person name="Ohkuma M."/>
        </authorList>
    </citation>
    <scope>NUCLEOTIDE SEQUENCE [LARGE SCALE GENOMIC DNA]</scope>
    <source>
        <strain evidence="1 2">JCM19232</strain>
    </source>
</reference>
<dbReference type="Proteomes" id="UP000031670">
    <property type="component" value="Unassembled WGS sequence"/>
</dbReference>
<name>A0A0B8PAY0_9VIBR</name>
<proteinExistence type="predicted"/>